<name>A0AAE3UDQ8_9BACT</name>
<dbReference type="Proteomes" id="UP001232063">
    <property type="component" value="Unassembled WGS sequence"/>
</dbReference>
<dbReference type="EMBL" id="JASJOU010000004">
    <property type="protein sequence ID" value="MDJ1502123.1"/>
    <property type="molecule type" value="Genomic_DNA"/>
</dbReference>
<organism evidence="1 2">
    <name type="scientific">Xanthocytophaga agilis</name>
    <dbReference type="NCBI Taxonomy" id="3048010"/>
    <lineage>
        <taxon>Bacteria</taxon>
        <taxon>Pseudomonadati</taxon>
        <taxon>Bacteroidota</taxon>
        <taxon>Cytophagia</taxon>
        <taxon>Cytophagales</taxon>
        <taxon>Rhodocytophagaceae</taxon>
        <taxon>Xanthocytophaga</taxon>
    </lineage>
</organism>
<dbReference type="AlphaFoldDB" id="A0AAE3UDQ8"/>
<keyword evidence="2" id="KW-1185">Reference proteome</keyword>
<proteinExistence type="predicted"/>
<accession>A0AAE3UDQ8</accession>
<gene>
    <name evidence="1" type="ORF">QNI22_15760</name>
</gene>
<reference evidence="1" key="1">
    <citation type="submission" date="2023-05" db="EMBL/GenBank/DDBJ databases">
        <authorList>
            <person name="Zhang X."/>
        </authorList>
    </citation>
    <scope>NUCLEOTIDE SEQUENCE</scope>
    <source>
        <strain evidence="1">BD1B2-1</strain>
    </source>
</reference>
<comment type="caution">
    <text evidence="1">The sequence shown here is derived from an EMBL/GenBank/DDBJ whole genome shotgun (WGS) entry which is preliminary data.</text>
</comment>
<evidence type="ECO:0000313" key="1">
    <source>
        <dbReference type="EMBL" id="MDJ1502123.1"/>
    </source>
</evidence>
<dbReference type="RefSeq" id="WP_314511987.1">
    <property type="nucleotide sequence ID" value="NZ_JASJOU010000004.1"/>
</dbReference>
<evidence type="ECO:0000313" key="2">
    <source>
        <dbReference type="Proteomes" id="UP001232063"/>
    </source>
</evidence>
<sequence>MKTMYTTSIPVSASEKQKALVAILEEIEKLTPCIAEDHIPVRLQALIWAACETIKRCILPPDQSLIHLVHKRILTSLESAHAVMDDYHSCQERSVEDLTRISADVYLSIDMYRRTM</sequence>
<protein>
    <submittedName>
        <fullName evidence="1">Uncharacterized protein</fullName>
    </submittedName>
</protein>